<dbReference type="InterPro" id="IPR011541">
    <property type="entry name" value="Ni/Co_transpt_high_affinity"/>
</dbReference>
<evidence type="ECO:0000256" key="3">
    <source>
        <dbReference type="ARBA" id="ARBA00022448"/>
    </source>
</evidence>
<reference evidence="10" key="1">
    <citation type="submission" date="2022-11" db="EMBL/GenBank/DDBJ databases">
        <authorList>
            <person name="Scott C."/>
            <person name="Bruce N."/>
        </authorList>
    </citation>
    <scope>NUCLEOTIDE SEQUENCE</scope>
</reference>
<dbReference type="GO" id="GO:0015099">
    <property type="term" value="F:nickel cation transmembrane transporter activity"/>
    <property type="evidence" value="ECO:0007669"/>
    <property type="project" value="UniProtKB-UniRule"/>
</dbReference>
<evidence type="ECO:0000256" key="6">
    <source>
        <dbReference type="ARBA" id="ARBA00022989"/>
    </source>
</evidence>
<dbReference type="InterPro" id="IPR004688">
    <property type="entry name" value="Ni/Co_transpt"/>
</dbReference>
<feature type="region of interest" description="Disordered" evidence="9">
    <location>
        <begin position="1"/>
        <end position="38"/>
    </location>
</feature>
<dbReference type="EMBL" id="CALLCH030000017">
    <property type="protein sequence ID" value="CAI4218042.1"/>
    <property type="molecule type" value="Genomic_DNA"/>
</dbReference>
<keyword evidence="3 8" id="KW-0813">Transport</keyword>
<feature type="transmembrane region" description="Helical" evidence="8">
    <location>
        <begin position="374"/>
        <end position="394"/>
    </location>
</feature>
<feature type="transmembrane region" description="Helical" evidence="8">
    <location>
        <begin position="163"/>
        <end position="187"/>
    </location>
</feature>
<dbReference type="GO" id="GO:0005886">
    <property type="term" value="C:plasma membrane"/>
    <property type="evidence" value="ECO:0007669"/>
    <property type="project" value="UniProtKB-SubCell"/>
</dbReference>
<dbReference type="Pfam" id="PF03824">
    <property type="entry name" value="NicO"/>
    <property type="match status" value="1"/>
</dbReference>
<comment type="subcellular location">
    <subcellularLocation>
        <location evidence="8">Cell membrane</location>
        <topology evidence="8">Multi-pass membrane protein</topology>
    </subcellularLocation>
    <subcellularLocation>
        <location evidence="1">Endomembrane system</location>
        <topology evidence="1">Multi-pass membrane protein</topology>
    </subcellularLocation>
</comment>
<feature type="transmembrane region" description="Helical" evidence="8">
    <location>
        <begin position="125"/>
        <end position="151"/>
    </location>
</feature>
<keyword evidence="4" id="KW-0533">Nickel</keyword>
<keyword evidence="11" id="KW-1185">Reference proteome</keyword>
<evidence type="ECO:0000256" key="9">
    <source>
        <dbReference type="SAM" id="MobiDB-lite"/>
    </source>
</evidence>
<protein>
    <recommendedName>
        <fullName evidence="8">Nickel/cobalt efflux system</fullName>
    </recommendedName>
</protein>
<dbReference type="AlphaFoldDB" id="A0A9P1H8K2"/>
<dbReference type="PANTHER" id="PTHR31611">
    <property type="entry name" value="HIGH-AFFINITY NICKEL TRANSPORT PROTEIN NIC1"/>
    <property type="match status" value="1"/>
</dbReference>
<evidence type="ECO:0000256" key="4">
    <source>
        <dbReference type="ARBA" id="ARBA00022596"/>
    </source>
</evidence>
<feature type="transmembrane region" description="Helical" evidence="8">
    <location>
        <begin position="58"/>
        <end position="81"/>
    </location>
</feature>
<dbReference type="PANTHER" id="PTHR31611:SF0">
    <property type="entry name" value="HIGH-AFFINITY NICKEL TRANSPORT PROTEIN NIC1"/>
    <property type="match status" value="1"/>
</dbReference>
<proteinExistence type="inferred from homology"/>
<evidence type="ECO:0000256" key="8">
    <source>
        <dbReference type="RuleBase" id="RU362101"/>
    </source>
</evidence>
<name>A0A9P1H8K2_9PEZI</name>
<evidence type="ECO:0000256" key="1">
    <source>
        <dbReference type="ARBA" id="ARBA00004127"/>
    </source>
</evidence>
<evidence type="ECO:0000313" key="10">
    <source>
        <dbReference type="EMBL" id="CAI4218042.1"/>
    </source>
</evidence>
<feature type="transmembrane region" description="Helical" evidence="8">
    <location>
        <begin position="325"/>
        <end position="354"/>
    </location>
</feature>
<keyword evidence="5 8" id="KW-0812">Transmembrane</keyword>
<comment type="similarity">
    <text evidence="2 8">Belongs to the NiCoT transporter (TC 2.A.52) family.</text>
</comment>
<feature type="transmembrane region" description="Helical" evidence="8">
    <location>
        <begin position="266"/>
        <end position="292"/>
    </location>
</feature>
<evidence type="ECO:0000256" key="7">
    <source>
        <dbReference type="ARBA" id="ARBA00023136"/>
    </source>
</evidence>
<feature type="compositionally biased region" description="Polar residues" evidence="9">
    <location>
        <begin position="1"/>
        <end position="15"/>
    </location>
</feature>
<sequence length="408" mass="43364">MECDYTSTLATSASNGGTGAHLPDPAHRNRPPPPLLRPRVHARRGKILPIPDTLPTPALRIIAFVLLINLLAWAVVAWPLARHPALVGPAALSYVLGLRHALDADHIAAIDLSTRRLVAAGQRPVSVGTFFALGHSTIVVVTCIAVAATGGALRDRFGGAEDIGALVGGIVSAVVLLVFCAGNAWVLHKLVRKARAYRVEGSVAEGTRDDGVQMRGVVPGTGDDEAEDLGFLARVFGKLFKLVDAPWKMFPLGVLFGLGFDTSSEIAILGIASIHAVQGTSIWLILIFPVLFACKSFPLCHDVSPLGLAAPHPFLCFRPRPLVTLYYSLILTAITVAVSAFVAGVQVLCIVETIFEPSGAFWDGLDVLADHFDIVGAAICALFALVAIGAVFVYKPWKERMTRRGVEA</sequence>
<evidence type="ECO:0000256" key="5">
    <source>
        <dbReference type="ARBA" id="ARBA00022692"/>
    </source>
</evidence>
<gene>
    <name evidence="10" type="ORF">PPNO1_LOCUS7638</name>
</gene>
<organism evidence="10 11">
    <name type="scientific">Parascedosporium putredinis</name>
    <dbReference type="NCBI Taxonomy" id="1442378"/>
    <lineage>
        <taxon>Eukaryota</taxon>
        <taxon>Fungi</taxon>
        <taxon>Dikarya</taxon>
        <taxon>Ascomycota</taxon>
        <taxon>Pezizomycotina</taxon>
        <taxon>Sordariomycetes</taxon>
        <taxon>Hypocreomycetidae</taxon>
        <taxon>Microascales</taxon>
        <taxon>Microascaceae</taxon>
        <taxon>Parascedosporium</taxon>
    </lineage>
</organism>
<dbReference type="Proteomes" id="UP000838763">
    <property type="component" value="Unassembled WGS sequence"/>
</dbReference>
<keyword evidence="7 8" id="KW-0472">Membrane</keyword>
<comment type="caution">
    <text evidence="10">The sequence shown here is derived from an EMBL/GenBank/DDBJ whole genome shotgun (WGS) entry which is preliminary data.</text>
</comment>
<dbReference type="OrthoDB" id="5197598at2759"/>
<accession>A0A9P1H8K2</accession>
<dbReference type="GO" id="GO:0012505">
    <property type="term" value="C:endomembrane system"/>
    <property type="evidence" value="ECO:0007669"/>
    <property type="project" value="UniProtKB-SubCell"/>
</dbReference>
<keyword evidence="6 8" id="KW-1133">Transmembrane helix</keyword>
<evidence type="ECO:0000313" key="11">
    <source>
        <dbReference type="Proteomes" id="UP000838763"/>
    </source>
</evidence>
<evidence type="ECO:0000256" key="2">
    <source>
        <dbReference type="ARBA" id="ARBA00010892"/>
    </source>
</evidence>